<accession>U1GCE5</accession>
<sequence length="207" mass="23876">MKTFTEKNLPAMQSKDSSAKDINAYEIRSNWHNQRFNHLQAHVTDLSNKLLSAGKSNQKDRLEMVKLQASLRDQNLQLQRVAVTAADLEDALMVERKHHHATREELQRMRCRLEEVFQETMDLRYRAKISDDVLQALRETSEVDVSDQFCLSGLIQEVVYRAARERASKPTERLIQVKSLMTETAAPLSEVHETPRAVSEPISADFW</sequence>
<reference evidence="2" key="1">
    <citation type="journal article" date="2014" name="BMC Genomics">
        <title>Genome characteristics reveal the impact of lichenization on lichen-forming fungus Endocarpon pusillum Hedwig (Verrucariales, Ascomycota).</title>
        <authorList>
            <person name="Wang Y.-Y."/>
            <person name="Liu B."/>
            <person name="Zhang X.-Y."/>
            <person name="Zhou Q.-M."/>
            <person name="Zhang T."/>
            <person name="Li H."/>
            <person name="Yu Y.-F."/>
            <person name="Zhang X.-L."/>
            <person name="Hao X.-Y."/>
            <person name="Wang M."/>
            <person name="Wang L."/>
            <person name="Wei J.-C."/>
        </authorList>
    </citation>
    <scope>NUCLEOTIDE SEQUENCE [LARGE SCALE GENOMIC DNA]</scope>
    <source>
        <strain evidence="2">Z07020 / HMAS-L-300199</strain>
    </source>
</reference>
<evidence type="ECO:0000313" key="1">
    <source>
        <dbReference type="EMBL" id="ERF69371.1"/>
    </source>
</evidence>
<dbReference type="AlphaFoldDB" id="U1GCE5"/>
<dbReference type="HOGENOM" id="CLU_1326369_0_0_1"/>
<gene>
    <name evidence="1" type="ORF">EPUS_08643</name>
</gene>
<dbReference type="OrthoDB" id="10491183at2759"/>
<dbReference type="GeneID" id="19243490"/>
<organism evidence="1 2">
    <name type="scientific">Endocarpon pusillum (strain Z07020 / HMAS-L-300199)</name>
    <name type="common">Lichen-forming fungus</name>
    <dbReference type="NCBI Taxonomy" id="1263415"/>
    <lineage>
        <taxon>Eukaryota</taxon>
        <taxon>Fungi</taxon>
        <taxon>Dikarya</taxon>
        <taxon>Ascomycota</taxon>
        <taxon>Pezizomycotina</taxon>
        <taxon>Eurotiomycetes</taxon>
        <taxon>Chaetothyriomycetidae</taxon>
        <taxon>Verrucariales</taxon>
        <taxon>Verrucariaceae</taxon>
        <taxon>Endocarpon</taxon>
    </lineage>
</organism>
<keyword evidence="2" id="KW-1185">Reference proteome</keyword>
<protein>
    <submittedName>
        <fullName evidence="1">Uncharacterized protein</fullName>
    </submittedName>
</protein>
<dbReference type="Proteomes" id="UP000019373">
    <property type="component" value="Unassembled WGS sequence"/>
</dbReference>
<dbReference type="RefSeq" id="XP_007804978.1">
    <property type="nucleotide sequence ID" value="XM_007806787.1"/>
</dbReference>
<dbReference type="EMBL" id="KE721425">
    <property type="protein sequence ID" value="ERF69371.1"/>
    <property type="molecule type" value="Genomic_DNA"/>
</dbReference>
<proteinExistence type="predicted"/>
<evidence type="ECO:0000313" key="2">
    <source>
        <dbReference type="Proteomes" id="UP000019373"/>
    </source>
</evidence>
<name>U1GCE5_ENDPU</name>